<name>E1F6X9_GIAIA</name>
<proteinExistence type="predicted"/>
<dbReference type="AlphaFoldDB" id="E1F6X9"/>
<gene>
    <name evidence="1" type="ORF">GLP15_2170</name>
</gene>
<dbReference type="VEuPathDB" id="GiardiaDB:GLP15_2170"/>
<dbReference type="EMBL" id="ACVC01000209">
    <property type="protein sequence ID" value="EFO61801.1"/>
    <property type="molecule type" value="Genomic_DNA"/>
</dbReference>
<evidence type="ECO:0000313" key="1">
    <source>
        <dbReference type="EMBL" id="EFO61801.1"/>
    </source>
</evidence>
<dbReference type="Gene3D" id="1.20.5.300">
    <property type="match status" value="1"/>
</dbReference>
<reference evidence="1 2" key="1">
    <citation type="journal article" date="2010" name="BMC Genomics">
        <title>Genome analysis and comparative genomics of a Giardia intestinalis assemblage E isolate.</title>
        <authorList>
            <person name="Jerlstrom-Hultqvist J."/>
            <person name="Franzen O."/>
            <person name="Ankarklev J."/>
            <person name="Xu F."/>
            <person name="Nohynkova E."/>
            <person name="Andersson J.O."/>
            <person name="Svard S.G."/>
            <person name="Andersson B."/>
        </authorList>
    </citation>
    <scope>NUCLEOTIDE SEQUENCE [LARGE SCALE GENOMIC DNA]</scope>
    <source>
        <strain evidence="1 2">P15</strain>
    </source>
</reference>
<organism evidence="1 2">
    <name type="scientific">Giardia intestinalis (strain P15)</name>
    <name type="common">Giardia lamblia</name>
    <dbReference type="NCBI Taxonomy" id="658858"/>
    <lineage>
        <taxon>Eukaryota</taxon>
        <taxon>Metamonada</taxon>
        <taxon>Diplomonadida</taxon>
        <taxon>Hexamitidae</taxon>
        <taxon>Giardiinae</taxon>
        <taxon>Giardia</taxon>
    </lineage>
</organism>
<comment type="caution">
    <text evidence="1">The sequence shown here is derived from an EMBL/GenBank/DDBJ whole genome shotgun (WGS) entry which is preliminary data.</text>
</comment>
<dbReference type="Proteomes" id="UP000008974">
    <property type="component" value="Unassembled WGS sequence"/>
</dbReference>
<evidence type="ECO:0000313" key="2">
    <source>
        <dbReference type="Proteomes" id="UP000008974"/>
    </source>
</evidence>
<accession>E1F6X9</accession>
<sequence length="210" mass="23638">MESELFRQYVIMNNESRRLNDSLYLEARALTENLTKSVKELTAQISSISARLAALEGRVGEVVNQTTQSLESVRNDISTVSTANDQQNTRINSNLQTITKVSNVVSSLKYLYCVKRTVLSQTTDANGFTRIDMANFPADIISKSNDYVIAVNVYDYRVSDYNTLVVSMCDYSNDSYLNVRVAYYSGKTFTGNCRLQAWYLALNPAKDLPL</sequence>
<protein>
    <submittedName>
        <fullName evidence="1">Uncharacterized protein</fullName>
    </submittedName>
</protein>